<protein>
    <recommendedName>
        <fullName evidence="1">At1g61320/AtMIF1 LRR domain-containing protein</fullName>
    </recommendedName>
</protein>
<reference evidence="2" key="1">
    <citation type="submission" date="2024-10" db="EMBL/GenBank/DDBJ databases">
        <authorList>
            <person name="Ryan C."/>
        </authorList>
    </citation>
    <scope>NUCLEOTIDE SEQUENCE [LARGE SCALE GENOMIC DNA]</scope>
</reference>
<dbReference type="PANTHER" id="PTHR34145">
    <property type="entry name" value="OS02G0105600 PROTEIN"/>
    <property type="match status" value="1"/>
</dbReference>
<dbReference type="EMBL" id="OZ075137">
    <property type="protein sequence ID" value="CAL5009113.1"/>
    <property type="molecule type" value="Genomic_DNA"/>
</dbReference>
<dbReference type="Pfam" id="PF23622">
    <property type="entry name" value="LRR_At1g61320_AtMIF1"/>
    <property type="match status" value="1"/>
</dbReference>
<evidence type="ECO:0000313" key="2">
    <source>
        <dbReference type="EMBL" id="CAL5009113.1"/>
    </source>
</evidence>
<keyword evidence="3" id="KW-1185">Reference proteome</keyword>
<dbReference type="InterPro" id="IPR032675">
    <property type="entry name" value="LRR_dom_sf"/>
</dbReference>
<evidence type="ECO:0000259" key="1">
    <source>
        <dbReference type="Pfam" id="PF23622"/>
    </source>
</evidence>
<name>A0ABC9BXW0_9POAL</name>
<dbReference type="Gene3D" id="3.80.10.10">
    <property type="entry name" value="Ribonuclease Inhibitor"/>
    <property type="match status" value="1"/>
</dbReference>
<dbReference type="Proteomes" id="UP001497457">
    <property type="component" value="Chromosome 27b"/>
</dbReference>
<sequence>MQDIWCHIHSLLPMRDVARAACLSRAFLRSWRCHPKLILGWATLCSKGRGGNLCTIIDNILRNHSGGLKTLDLNLYGNECNAAFPYINSWLQIAVTPGIEKLTISLRKRNYFPCSVLSDGVRNSIRYLLLCSCTFRPTAELGPLRSLTNLFLYSVRITGDELECLLSNSPSLVELDLDDCKEISCLKIPCTLQHLNCLTVASPPCRQVIENKAPNLSSLEFGGGVIIGETKQIKSLRLDRSGSEDGVYYALDELPSIMPNLETLDISSGYEALNTPMLPTLKFLYLKHLTIRIFGVSIYSYDCFSLVSFLDASPSLQKLYLNVSHVGSEHVSASKGSSHLRQLPEHCCNDHLKNVEIIPFSSAKSLVELTRCIVKSAVSLKHLKLHTLRINKRCSGDSSSNCPDKHCWPLSISNAVLDGAARAATAIRDYIEDVVPATAELTVLGPCKRCHSIPVDG</sequence>
<dbReference type="AlphaFoldDB" id="A0ABC9BXW0"/>
<feature type="domain" description="At1g61320/AtMIF1 LRR" evidence="1">
    <location>
        <begin position="60"/>
        <end position="447"/>
    </location>
</feature>
<gene>
    <name evidence="2" type="ORF">URODEC1_LOCUS69342</name>
</gene>
<accession>A0ABC9BXW0</accession>
<dbReference type="SUPFAM" id="SSF52047">
    <property type="entry name" value="RNI-like"/>
    <property type="match status" value="1"/>
</dbReference>
<proteinExistence type="predicted"/>
<evidence type="ECO:0000313" key="3">
    <source>
        <dbReference type="Proteomes" id="UP001497457"/>
    </source>
</evidence>
<dbReference type="InterPro" id="IPR053772">
    <property type="entry name" value="At1g61320/At1g61330-like"/>
</dbReference>
<dbReference type="PANTHER" id="PTHR34145:SF52">
    <property type="entry name" value="OS02G0105800 PROTEIN"/>
    <property type="match status" value="1"/>
</dbReference>
<organism evidence="2 3">
    <name type="scientific">Urochloa decumbens</name>
    <dbReference type="NCBI Taxonomy" id="240449"/>
    <lineage>
        <taxon>Eukaryota</taxon>
        <taxon>Viridiplantae</taxon>
        <taxon>Streptophyta</taxon>
        <taxon>Embryophyta</taxon>
        <taxon>Tracheophyta</taxon>
        <taxon>Spermatophyta</taxon>
        <taxon>Magnoliopsida</taxon>
        <taxon>Liliopsida</taxon>
        <taxon>Poales</taxon>
        <taxon>Poaceae</taxon>
        <taxon>PACMAD clade</taxon>
        <taxon>Panicoideae</taxon>
        <taxon>Panicodae</taxon>
        <taxon>Paniceae</taxon>
        <taxon>Melinidinae</taxon>
        <taxon>Urochloa</taxon>
    </lineage>
</organism>
<dbReference type="InterPro" id="IPR055357">
    <property type="entry name" value="LRR_At1g61320_AtMIF1"/>
</dbReference>